<proteinExistence type="predicted"/>
<dbReference type="Proteomes" id="UP000680714">
    <property type="component" value="Unassembled WGS sequence"/>
</dbReference>
<accession>A0ABS5I9K4</accession>
<evidence type="ECO:0000313" key="3">
    <source>
        <dbReference type="Proteomes" id="UP000680714"/>
    </source>
</evidence>
<dbReference type="Pfam" id="PF12762">
    <property type="entry name" value="DDE_Tnp_IS1595"/>
    <property type="match status" value="1"/>
</dbReference>
<comment type="caution">
    <text evidence="2">The sequence shown here is derived from an EMBL/GenBank/DDBJ whole genome shotgun (WGS) entry which is preliminary data.</text>
</comment>
<dbReference type="NCBIfam" id="NF033547">
    <property type="entry name" value="transpos_IS1595"/>
    <property type="match status" value="1"/>
</dbReference>
<sequence>MSIHFLLSAASRGFGLLHIMQMSDADIFALFCRARWPSTQGAAICPDCNMPATGPDARKRFKCKWCARNFSLTSRTAFHGRKLSLRQLLVVVTLWATAAKGTSAAQLSRQLDVNHRTTFALFHKLRHSFLVECSDRQIGGEGEEVEFDGCYIGGHVRKANWRKNRRDRRKARNKSPKRRVVIVGRERKPTGRTIVTVAPTEAGGVPFLARRMRPGTIGYGDEAPSWNDLHATHEIYRINHEEVYSDGVACSNQAESFFSRLRKLERGQHHRISGHHLHRYAVEAAFREDHRRLSALELVMLILHLALNCGPDPEFRGYQRRVRKPRR</sequence>
<organism evidence="2 3">
    <name type="scientific">Magnetospirillum sulfuroxidans</name>
    <dbReference type="NCBI Taxonomy" id="611300"/>
    <lineage>
        <taxon>Bacteria</taxon>
        <taxon>Pseudomonadati</taxon>
        <taxon>Pseudomonadota</taxon>
        <taxon>Alphaproteobacteria</taxon>
        <taxon>Rhodospirillales</taxon>
        <taxon>Rhodospirillaceae</taxon>
        <taxon>Magnetospirillum</taxon>
    </lineage>
</organism>
<dbReference type="EMBL" id="JAGTUF010000002">
    <property type="protein sequence ID" value="MBR9970951.1"/>
    <property type="molecule type" value="Genomic_DNA"/>
</dbReference>
<evidence type="ECO:0000313" key="2">
    <source>
        <dbReference type="EMBL" id="MBR9970951.1"/>
    </source>
</evidence>
<gene>
    <name evidence="2" type="ORF">KEC16_04410</name>
</gene>
<protein>
    <submittedName>
        <fullName evidence="2">IS1595 family transposase</fullName>
    </submittedName>
</protein>
<name>A0ABS5I9K4_9PROT</name>
<dbReference type="InterPro" id="IPR024445">
    <property type="entry name" value="Tnp_ISXO2-like"/>
</dbReference>
<dbReference type="RefSeq" id="WP_211546462.1">
    <property type="nucleotide sequence ID" value="NZ_JAGTUF010000002.1"/>
</dbReference>
<dbReference type="SMART" id="SM01126">
    <property type="entry name" value="DDE_Tnp_IS1595"/>
    <property type="match status" value="1"/>
</dbReference>
<reference evidence="2 3" key="1">
    <citation type="submission" date="2021-04" db="EMBL/GenBank/DDBJ databases">
        <title>Magnetospirillum sulfuroxidans sp. nov., a facultative chemolithoautotrophic sulfur-oxidizing alphaproteobacterium isolated from freshwater sediment and proposals for Paramagetospirillum gen. nov., and Magnetospirillaceae fam. nov.</title>
        <authorList>
            <person name="Koziaeva V."/>
            <person name="Geelhoed J.S."/>
            <person name="Sorokin D.Y."/>
            <person name="Grouzdev D.S."/>
        </authorList>
    </citation>
    <scope>NUCLEOTIDE SEQUENCE [LARGE SCALE GENOMIC DNA]</scope>
    <source>
        <strain evidence="2 3">J10</strain>
    </source>
</reference>
<evidence type="ECO:0000259" key="1">
    <source>
        <dbReference type="SMART" id="SM01126"/>
    </source>
</evidence>
<keyword evidence="3" id="KW-1185">Reference proteome</keyword>
<feature type="domain" description="ISXO2-like transposase" evidence="1">
    <location>
        <begin position="137"/>
        <end position="289"/>
    </location>
</feature>